<dbReference type="EMBL" id="JAPDRQ010000077">
    <property type="protein sequence ID" value="KAJ9656467.1"/>
    <property type="molecule type" value="Genomic_DNA"/>
</dbReference>
<sequence length="1170" mass="128608">MSSDSGQWQAPTPGFLFVVEIGDYTHVLKPADQKSADNLKLAQQAEANINMARVLFPQHRDFLLADKQTKMDEVISDSEEAINRVIKLLEPSRVEHITEESVRFNTKSPWALTDDHKTAATFGRLQITHNKLKTVLHELRNIEATAQLDSCEIRANAPINSDIASQALPRRLASTGPKDPAHLLAWRRTQRARSVGSHGSSTISLLSPDDIASGTFSPLSGGTPTGTLLTNATGSAPRFSDADHDNAQRHNAGSDNASEASAERLPVIHELEAVLYGSPNARIGRKQEPKAFESHNDVKPEENQLKSAGEMSRTNTKSTNTSSDVSSVGSPSPRKRKTNHVRMESYADYRRKMEQKRQQDQDHEPKDEITDALKPSLLIDPPAQPTEQYGHNPALPLASAQPATAPSGDAQVAKGLHQESLRSQTAPIAGASRAYGQPSGSSVQQRPVSVAGMVPLGGQQMHGNPEHTRSPMPPRLVSAIETQHGRGRSADQELLSKAPFTPAHLVSPNRLQQSPYEQFQSPLSTPPEPPHPSNAHVSRGLPTILRAAQPKKSETESKAPLPYPVSEAGSDHGVEFPTADLSKLRQVQSAVDRPLIAPPRPIPMPRTTYPPAQATHHMPEPIHNRSASGASIPEISVTRVHTISRKPLPNRGAVASSTTNSNPLRTGAPYPIHERAQSQVPPLTNGIHEPPNMPHAPPSPAVSEDDRRQDRFERNHKRTPSAQHFEPAASEASRRSSVSAEEPYQAPPASKTRPLVTNPLAMHPPPDPTNSPRQNQPLPAAGSEPPKQWQPIQQDYSSPAWQQARHFYPVQQTQQSIPIRQQQSSYLPPSLPPQPHPPVRTQTEPPPLPRDPAFAQGDQQPRRASEQDYLSAQKQATIPYGLHKSPNHATFVPQPASNFFPAQPSGPPPPPPMKFQHQPAQPYMSQQQQQQLPPGNVHPLIPDARTQTSTRTRQPGSIDLSNSLPPSQNPQRADMVGHNALSKPRKDRDLFGHQIFRHDDDKKSVPQSLPPGQFQSQAQPKLALEQRIPNPTYNPRPQSQYIPPAQSPPKPKSPLEQQIPNPIYNRQVSGETSVNIPPGHFQQQNQWQYAMRQSQPLTSITEPPSQEQGSTERSQTPANKPKKRQSWLAHHANKLTAKQSRSFSTTNLAPIMDNDQPLRTQTSAEVVRYA</sequence>
<name>A0ACC3A729_9EURO</name>
<evidence type="ECO:0000313" key="2">
    <source>
        <dbReference type="Proteomes" id="UP001172386"/>
    </source>
</evidence>
<comment type="caution">
    <text evidence="1">The sequence shown here is derived from an EMBL/GenBank/DDBJ whole genome shotgun (WGS) entry which is preliminary data.</text>
</comment>
<gene>
    <name evidence="1" type="ORF">H2198_004926</name>
</gene>
<organism evidence="1 2">
    <name type="scientific">Neophaeococcomyces mojaviensis</name>
    <dbReference type="NCBI Taxonomy" id="3383035"/>
    <lineage>
        <taxon>Eukaryota</taxon>
        <taxon>Fungi</taxon>
        <taxon>Dikarya</taxon>
        <taxon>Ascomycota</taxon>
        <taxon>Pezizomycotina</taxon>
        <taxon>Eurotiomycetes</taxon>
        <taxon>Chaetothyriomycetidae</taxon>
        <taxon>Chaetothyriales</taxon>
        <taxon>Chaetothyriales incertae sedis</taxon>
        <taxon>Neophaeococcomyces</taxon>
    </lineage>
</organism>
<dbReference type="Proteomes" id="UP001172386">
    <property type="component" value="Unassembled WGS sequence"/>
</dbReference>
<accession>A0ACC3A729</accession>
<evidence type="ECO:0000313" key="1">
    <source>
        <dbReference type="EMBL" id="KAJ9656467.1"/>
    </source>
</evidence>
<proteinExistence type="predicted"/>
<keyword evidence="2" id="KW-1185">Reference proteome</keyword>
<reference evidence="1" key="1">
    <citation type="submission" date="2022-10" db="EMBL/GenBank/DDBJ databases">
        <title>Culturing micro-colonial fungi from biological soil crusts in the Mojave desert and describing Neophaeococcomyces mojavensis, and introducing the new genera and species Taxawa tesnikishii.</title>
        <authorList>
            <person name="Kurbessoian T."/>
            <person name="Stajich J.E."/>
        </authorList>
    </citation>
    <scope>NUCLEOTIDE SEQUENCE</scope>
    <source>
        <strain evidence="1">JES_112</strain>
    </source>
</reference>
<protein>
    <submittedName>
        <fullName evidence="1">Uncharacterized protein</fullName>
    </submittedName>
</protein>